<keyword evidence="3" id="KW-1185">Reference proteome</keyword>
<evidence type="ECO:0000313" key="2">
    <source>
        <dbReference type="EMBL" id="ERM94382.1"/>
    </source>
</evidence>
<proteinExistence type="predicted"/>
<dbReference type="Gene3D" id="3.30.200.20">
    <property type="entry name" value="Phosphorylase Kinase, domain 1"/>
    <property type="match status" value="1"/>
</dbReference>
<dbReference type="Gene3D" id="1.10.510.10">
    <property type="entry name" value="Transferase(Phosphotransferase) domain 1"/>
    <property type="match status" value="1"/>
</dbReference>
<dbReference type="Gramene" id="ERM94382">
    <property type="protein sequence ID" value="ERM94382"/>
    <property type="gene ID" value="AMTR_s00010p00251210"/>
</dbReference>
<dbReference type="PROSITE" id="PS50011">
    <property type="entry name" value="PROTEIN_KINASE_DOM"/>
    <property type="match status" value="1"/>
</dbReference>
<organism evidence="2 3">
    <name type="scientific">Amborella trichopoda</name>
    <dbReference type="NCBI Taxonomy" id="13333"/>
    <lineage>
        <taxon>Eukaryota</taxon>
        <taxon>Viridiplantae</taxon>
        <taxon>Streptophyta</taxon>
        <taxon>Embryophyta</taxon>
        <taxon>Tracheophyta</taxon>
        <taxon>Spermatophyta</taxon>
        <taxon>Magnoliopsida</taxon>
        <taxon>Amborellales</taxon>
        <taxon>Amborellaceae</taxon>
        <taxon>Amborella</taxon>
    </lineage>
</organism>
<dbReference type="FunFam" id="1.10.510.10:FF:000095">
    <property type="entry name" value="protein STRUBBELIG-RECEPTOR FAMILY 8"/>
    <property type="match status" value="1"/>
</dbReference>
<name>W1NF08_AMBTC</name>
<dbReference type="PANTHER" id="PTHR45621">
    <property type="entry name" value="OS01G0588500 PROTEIN-RELATED"/>
    <property type="match status" value="1"/>
</dbReference>
<dbReference type="PIRSF" id="PIRSF000654">
    <property type="entry name" value="Integrin-linked_kinase"/>
    <property type="match status" value="1"/>
</dbReference>
<evidence type="ECO:0000259" key="1">
    <source>
        <dbReference type="PROSITE" id="PS50011"/>
    </source>
</evidence>
<protein>
    <recommendedName>
        <fullName evidence="1">Protein kinase domain-containing protein</fullName>
    </recommendedName>
</protein>
<reference evidence="3" key="1">
    <citation type="journal article" date="2013" name="Science">
        <title>The Amborella genome and the evolution of flowering plants.</title>
        <authorList>
            <consortium name="Amborella Genome Project"/>
        </authorList>
    </citation>
    <scope>NUCLEOTIDE SEQUENCE [LARGE SCALE GENOMIC DNA]</scope>
</reference>
<dbReference type="STRING" id="13333.W1NF08"/>
<feature type="domain" description="Protein kinase" evidence="1">
    <location>
        <begin position="10"/>
        <end position="281"/>
    </location>
</feature>
<dbReference type="GO" id="GO:0004672">
    <property type="term" value="F:protein kinase activity"/>
    <property type="evidence" value="ECO:0007669"/>
    <property type="project" value="InterPro"/>
</dbReference>
<sequence length="286" mass="32288">MGVCFSNPEGSITASKSSGGFGSVYKGWINGQPIAVKNLSVYLAMGEEQWHNELDFLSRLHHKNLIRLIGYCSEGHKMLLVYEFMSNGSLHDHLFKIQLGTLPWNIRLKIALGAARGLNYMHEPTKNIVFRDFKSANILLDGNFNAKLSDFGWARDGPASDRTHVSTRAIGTLGYAAPEYHLNGHLSHRCDVYSFGVMLLELLTGQLAHVAERKETYLVEWTKSELKRNKKLNRIMDPRLKDKFPEKEAYRLATVAIHCVHEEPDKRPTMEIVVIALEEIVLPSGN</sequence>
<dbReference type="Proteomes" id="UP000017836">
    <property type="component" value="Unassembled WGS sequence"/>
</dbReference>
<dbReference type="InterPro" id="IPR000719">
    <property type="entry name" value="Prot_kinase_dom"/>
</dbReference>
<dbReference type="AlphaFoldDB" id="W1NF08"/>
<gene>
    <name evidence="2" type="ORF">AMTR_s00010p00251210</name>
</gene>
<dbReference type="SUPFAM" id="SSF56112">
    <property type="entry name" value="Protein kinase-like (PK-like)"/>
    <property type="match status" value="1"/>
</dbReference>
<evidence type="ECO:0000313" key="3">
    <source>
        <dbReference type="Proteomes" id="UP000017836"/>
    </source>
</evidence>
<dbReference type="InterPro" id="IPR011009">
    <property type="entry name" value="Kinase-like_dom_sf"/>
</dbReference>
<dbReference type="EMBL" id="KI397513">
    <property type="protein sequence ID" value="ERM94382.1"/>
    <property type="molecule type" value="Genomic_DNA"/>
</dbReference>
<dbReference type="Pfam" id="PF00069">
    <property type="entry name" value="Pkinase"/>
    <property type="match status" value="1"/>
</dbReference>
<dbReference type="HOGENOM" id="CLU_000288_21_4_1"/>
<dbReference type="InterPro" id="IPR050823">
    <property type="entry name" value="Plant_Ser_Thr_Prot_Kinase"/>
</dbReference>
<dbReference type="GO" id="GO:0005524">
    <property type="term" value="F:ATP binding"/>
    <property type="evidence" value="ECO:0007669"/>
    <property type="project" value="InterPro"/>
</dbReference>
<accession>W1NF08</accession>
<dbReference type="eggNOG" id="KOG1187">
    <property type="taxonomic scope" value="Eukaryota"/>
</dbReference>